<protein>
    <recommendedName>
        <fullName evidence="5">aldehyde dehydrogenase (NAD(+))</fullName>
        <ecNumber evidence="5">1.2.1.3</ecNumber>
    </recommendedName>
</protein>
<feature type="active site" evidence="6">
    <location>
        <position position="269"/>
    </location>
</feature>
<reference evidence="10" key="1">
    <citation type="submission" date="2016-11" db="EMBL/GenBank/DDBJ databases">
        <authorList>
            <person name="Varghese N."/>
            <person name="Submissions S."/>
        </authorList>
    </citation>
    <scope>NUCLEOTIDE SEQUENCE [LARGE SCALE GENOMIC DNA]</scope>
    <source>
        <strain evidence="10">DSM 26349</strain>
    </source>
</reference>
<dbReference type="FunFam" id="3.40.309.10:FF:000018">
    <property type="entry name" value="Alpha-aminoadipic semialdehyde dehydrogenase"/>
    <property type="match status" value="1"/>
</dbReference>
<dbReference type="CDD" id="cd07130">
    <property type="entry name" value="ALDH_F7_AASADH"/>
    <property type="match status" value="1"/>
</dbReference>
<evidence type="ECO:0000256" key="3">
    <source>
        <dbReference type="ARBA" id="ARBA00023002"/>
    </source>
</evidence>
<dbReference type="InterPro" id="IPR016162">
    <property type="entry name" value="Ald_DH_N"/>
</dbReference>
<keyword evidence="3 7" id="KW-0560">Oxidoreductase</keyword>
<name>A0A1M6I5X8_9FLAO</name>
<dbReference type="GO" id="GO:0004029">
    <property type="term" value="F:aldehyde dehydrogenase (NAD+) activity"/>
    <property type="evidence" value="ECO:0007669"/>
    <property type="project" value="UniProtKB-EC"/>
</dbReference>
<dbReference type="PROSITE" id="PS00687">
    <property type="entry name" value="ALDEHYDE_DEHYDR_GLU"/>
    <property type="match status" value="1"/>
</dbReference>
<comment type="similarity">
    <text evidence="1 7">Belongs to the aldehyde dehydrogenase family.</text>
</comment>
<evidence type="ECO:0000259" key="8">
    <source>
        <dbReference type="Pfam" id="PF00171"/>
    </source>
</evidence>
<dbReference type="PANTHER" id="PTHR43521:SF1">
    <property type="entry name" value="ALPHA-AMINOADIPIC SEMIALDEHYDE DEHYDROGENASE"/>
    <property type="match status" value="1"/>
</dbReference>
<dbReference type="RefSeq" id="WP_073218343.1">
    <property type="nucleotide sequence ID" value="NZ_FNNS01000014.1"/>
</dbReference>
<organism evidence="9 10">
    <name type="scientific">Aequorivita viscosa</name>
    <dbReference type="NCBI Taxonomy" id="797419"/>
    <lineage>
        <taxon>Bacteria</taxon>
        <taxon>Pseudomonadati</taxon>
        <taxon>Bacteroidota</taxon>
        <taxon>Flavobacteriia</taxon>
        <taxon>Flavobacteriales</taxon>
        <taxon>Flavobacteriaceae</taxon>
        <taxon>Aequorivita</taxon>
    </lineage>
</organism>
<dbReference type="InterPro" id="IPR016163">
    <property type="entry name" value="Ald_DH_C"/>
</dbReference>
<gene>
    <name evidence="9" type="ORF">SAMN04487908_11337</name>
</gene>
<comment type="subunit">
    <text evidence="2">Homotetramer.</text>
</comment>
<evidence type="ECO:0000313" key="10">
    <source>
        <dbReference type="Proteomes" id="UP000184172"/>
    </source>
</evidence>
<evidence type="ECO:0000256" key="2">
    <source>
        <dbReference type="ARBA" id="ARBA00011881"/>
    </source>
</evidence>
<dbReference type="InterPro" id="IPR044638">
    <property type="entry name" value="ALDH7A1-like"/>
</dbReference>
<dbReference type="InterPro" id="IPR015590">
    <property type="entry name" value="Aldehyde_DH_dom"/>
</dbReference>
<dbReference type="SUPFAM" id="SSF53720">
    <property type="entry name" value="ALDH-like"/>
    <property type="match status" value="1"/>
</dbReference>
<dbReference type="OrthoDB" id="9762913at2"/>
<evidence type="ECO:0000256" key="4">
    <source>
        <dbReference type="ARBA" id="ARBA00023027"/>
    </source>
</evidence>
<dbReference type="Gene3D" id="3.40.309.10">
    <property type="entry name" value="Aldehyde Dehydrogenase, Chain A, domain 2"/>
    <property type="match status" value="1"/>
</dbReference>
<keyword evidence="10" id="KW-1185">Reference proteome</keyword>
<dbReference type="PANTHER" id="PTHR43521">
    <property type="entry name" value="ALPHA-AMINOADIPIC SEMIALDEHYDE DEHYDROGENASE"/>
    <property type="match status" value="1"/>
</dbReference>
<sequence length="518" mass="56061">MQATTTSFGIEEALEQLGVKKTNLGTSTGSEWFSNGEEISSYSPVDGELIGKVTATSKEDYEKVMQTATSAFKTWRVKPAPQRGEIVRQFGEELRRLKEPLGKLVSYEMGKSYQEGLGEVQEMIDICDFAVGLSRQLHGLTMHSERPGHRMYEQYHPLGVVGIISAFNFPVAVWAWNTALAWVCGDVCVWKPSEKTPLTGIACQNIAAKVFADNDLPEGISCLINGDYKVGELMTNDGRTALVSATGSIRMGKIVAQAVAKRLGKSLLELGGNNAIIVTPDADIKMTVIGAVFGAVGTAGQRCTSTRRLIIHESIYDKVKDAVVVAYKQLKIGNPLDEKNHVGPLIDKDAVKNYQNALEKVVEEGGKIIVEGGVLEGEGYESGCYVKPAIAEAENSYEIVQHETFAPVLYMMKYSGDVENAIELQNGVVQGLSSAIMTNNLREAERFLSVQGSDCGIANVNIGTSGAEIGGAFGGEKETGGGRESGSDAWKVYMRRQTNTINYTTELPLAQGIKFDLD</sequence>
<dbReference type="EMBL" id="FQYV01000013">
    <property type="protein sequence ID" value="SHJ29828.1"/>
    <property type="molecule type" value="Genomic_DNA"/>
</dbReference>
<proteinExistence type="inferred from homology"/>
<dbReference type="InterPro" id="IPR029510">
    <property type="entry name" value="Ald_DH_CS_GLU"/>
</dbReference>
<evidence type="ECO:0000313" key="9">
    <source>
        <dbReference type="EMBL" id="SHJ29828.1"/>
    </source>
</evidence>
<dbReference type="Proteomes" id="UP000184172">
    <property type="component" value="Unassembled WGS sequence"/>
</dbReference>
<dbReference type="AlphaFoldDB" id="A0A1M6I5X8"/>
<evidence type="ECO:0000256" key="1">
    <source>
        <dbReference type="ARBA" id="ARBA00009986"/>
    </source>
</evidence>
<dbReference type="Gene3D" id="3.40.605.10">
    <property type="entry name" value="Aldehyde Dehydrogenase, Chain A, domain 1"/>
    <property type="match status" value="1"/>
</dbReference>
<evidence type="ECO:0000256" key="7">
    <source>
        <dbReference type="RuleBase" id="RU003345"/>
    </source>
</evidence>
<feature type="domain" description="Aldehyde dehydrogenase" evidence="8">
    <location>
        <begin position="35"/>
        <end position="498"/>
    </location>
</feature>
<evidence type="ECO:0000256" key="6">
    <source>
        <dbReference type="PROSITE-ProRule" id="PRU10007"/>
    </source>
</evidence>
<evidence type="ECO:0000256" key="5">
    <source>
        <dbReference type="ARBA" id="ARBA00024226"/>
    </source>
</evidence>
<keyword evidence="4" id="KW-0520">NAD</keyword>
<dbReference type="Pfam" id="PF00171">
    <property type="entry name" value="Aldedh"/>
    <property type="match status" value="1"/>
</dbReference>
<dbReference type="STRING" id="797419.SAMN05216556_11440"/>
<dbReference type="EC" id="1.2.1.3" evidence="5"/>
<dbReference type="InterPro" id="IPR016161">
    <property type="entry name" value="Ald_DH/histidinol_DH"/>
</dbReference>
<accession>A0A1M6I5X8</accession>